<evidence type="ECO:0000313" key="9">
    <source>
        <dbReference type="Proteomes" id="UP001056766"/>
    </source>
</evidence>
<dbReference type="Proteomes" id="UP001056766">
    <property type="component" value="Unassembled WGS sequence"/>
</dbReference>
<sequence>MSLNKAVLDIRERQRIKPSSNDYPAAVWRSTDHCDGKTVDTLTIIFKTSGCWWGKAGGCTMCGFVYDSAKIPPQPEELERQFDNAMQKGEKFESFMVKIFTSGSFLDENEVPAETRANILSKLASDERIFKVLVESRPEFVTEETLKTCKEALGDTSFEVAIGLETSSDNIRKNSINKGFTFEDYIKASNLAKNNDVSMKAYLLLKPPFLSEKEALEDIVKTVDDVADHAQTISINLCNVQNGTYVEQLWQRSQYRTPWLWSIVEILKRTKQNHPDLVITSDPVGAGSKRGPHNCKICSRDVSDAVHLFSRTQDLKVLEGLTCDCKQTWKKVLELDDFTYGSPILDR</sequence>
<evidence type="ECO:0000256" key="5">
    <source>
        <dbReference type="ARBA" id="ARBA00023004"/>
    </source>
</evidence>
<reference evidence="8" key="2">
    <citation type="submission" date="2021-04" db="EMBL/GenBank/DDBJ databases">
        <authorList>
            <person name="Dong X."/>
        </authorList>
    </citation>
    <scope>NUCLEOTIDE SEQUENCE</scope>
    <source>
        <strain evidence="8">LLY</strain>
    </source>
</reference>
<dbReference type="AlphaFoldDB" id="A0A9E5DC53"/>
<dbReference type="PANTHER" id="PTHR11135">
    <property type="entry name" value="HISTONE ACETYLTRANSFERASE-RELATED"/>
    <property type="match status" value="1"/>
</dbReference>
<dbReference type="InterPro" id="IPR039661">
    <property type="entry name" value="ELP3"/>
</dbReference>
<dbReference type="InterPro" id="IPR058240">
    <property type="entry name" value="rSAM_sf"/>
</dbReference>
<proteinExistence type="predicted"/>
<accession>A0A9E5DC53</accession>
<dbReference type="InterPro" id="IPR007197">
    <property type="entry name" value="rSAM"/>
</dbReference>
<evidence type="ECO:0000256" key="4">
    <source>
        <dbReference type="ARBA" id="ARBA00022723"/>
    </source>
</evidence>
<keyword evidence="2" id="KW-0004">4Fe-4S</keyword>
<name>A0A9E5DC53_9EURY</name>
<dbReference type="PIRSF" id="PIRSF004954">
    <property type="entry name" value="Radical_SAM"/>
    <property type="match status" value="1"/>
</dbReference>
<comment type="cofactor">
    <cofactor evidence="1">
        <name>[4Fe-4S] cluster</name>
        <dbReference type="ChEBI" id="CHEBI:49883"/>
    </cofactor>
</comment>
<keyword evidence="3" id="KW-0949">S-adenosyl-L-methionine</keyword>
<comment type="caution">
    <text evidence="8">The sequence shown here is derived from an EMBL/GenBank/DDBJ whole genome shotgun (WGS) entry which is preliminary data.</text>
</comment>
<dbReference type="RefSeq" id="WP_250868152.1">
    <property type="nucleotide sequence ID" value="NZ_JAGSOI010000024.1"/>
</dbReference>
<dbReference type="InterPro" id="IPR006638">
    <property type="entry name" value="Elp3/MiaA/NifB-like_rSAM"/>
</dbReference>
<reference evidence="8" key="1">
    <citation type="journal article" date="2021" name="mSystems">
        <title>Bacteria and Archaea Synergistically Convert Glycine Betaine to Biogenic Methane in the Formosa Cold Seep of the South China Sea.</title>
        <authorList>
            <person name="Li L."/>
            <person name="Zhang W."/>
            <person name="Zhang S."/>
            <person name="Song L."/>
            <person name="Sun Q."/>
            <person name="Zhang H."/>
            <person name="Xiang H."/>
            <person name="Dong X."/>
        </authorList>
    </citation>
    <scope>NUCLEOTIDE SEQUENCE</scope>
    <source>
        <strain evidence="8">LLY</strain>
    </source>
</reference>
<keyword evidence="9" id="KW-1185">Reference proteome</keyword>
<keyword evidence="5" id="KW-0408">Iron</keyword>
<protein>
    <submittedName>
        <fullName evidence="8">Archaeosine biosynthesis radical SAM protein RaSEA</fullName>
    </submittedName>
</protein>
<evidence type="ECO:0000256" key="3">
    <source>
        <dbReference type="ARBA" id="ARBA00022691"/>
    </source>
</evidence>
<evidence type="ECO:0000313" key="8">
    <source>
        <dbReference type="EMBL" id="MCM1986799.1"/>
    </source>
</evidence>
<dbReference type="CDD" id="cd01335">
    <property type="entry name" value="Radical_SAM"/>
    <property type="match status" value="1"/>
</dbReference>
<dbReference type="Pfam" id="PF04055">
    <property type="entry name" value="Radical_SAM"/>
    <property type="match status" value="1"/>
</dbReference>
<dbReference type="GO" id="GO:0002926">
    <property type="term" value="P:tRNA wobble base 5-methoxycarbonylmethyl-2-thiouridinylation"/>
    <property type="evidence" value="ECO:0007669"/>
    <property type="project" value="TreeGrafter"/>
</dbReference>
<dbReference type="GO" id="GO:0003824">
    <property type="term" value="F:catalytic activity"/>
    <property type="evidence" value="ECO:0007669"/>
    <property type="project" value="InterPro"/>
</dbReference>
<keyword evidence="6" id="KW-0411">Iron-sulfur</keyword>
<dbReference type="PANTHER" id="PTHR11135:SF0">
    <property type="entry name" value="ELONGATOR COMPLEX PROTEIN 3"/>
    <property type="match status" value="1"/>
</dbReference>
<keyword evidence="4" id="KW-0479">Metal-binding</keyword>
<evidence type="ECO:0000256" key="6">
    <source>
        <dbReference type="ARBA" id="ARBA00023014"/>
    </source>
</evidence>
<gene>
    <name evidence="8" type="ORF">KDK67_07285</name>
</gene>
<dbReference type="EMBL" id="JAGSOI010000024">
    <property type="protein sequence ID" value="MCM1986799.1"/>
    <property type="molecule type" value="Genomic_DNA"/>
</dbReference>
<evidence type="ECO:0000256" key="1">
    <source>
        <dbReference type="ARBA" id="ARBA00001966"/>
    </source>
</evidence>
<dbReference type="InterPro" id="IPR005909">
    <property type="entry name" value="RaSEA"/>
</dbReference>
<dbReference type="GO" id="GO:0005737">
    <property type="term" value="C:cytoplasm"/>
    <property type="evidence" value="ECO:0007669"/>
    <property type="project" value="TreeGrafter"/>
</dbReference>
<dbReference type="GO" id="GO:0051539">
    <property type="term" value="F:4 iron, 4 sulfur cluster binding"/>
    <property type="evidence" value="ECO:0007669"/>
    <property type="project" value="UniProtKB-KW"/>
</dbReference>
<dbReference type="GO" id="GO:0046872">
    <property type="term" value="F:metal ion binding"/>
    <property type="evidence" value="ECO:0007669"/>
    <property type="project" value="UniProtKB-KW"/>
</dbReference>
<evidence type="ECO:0000259" key="7">
    <source>
        <dbReference type="SMART" id="SM00729"/>
    </source>
</evidence>
<evidence type="ECO:0000256" key="2">
    <source>
        <dbReference type="ARBA" id="ARBA00022485"/>
    </source>
</evidence>
<dbReference type="SMART" id="SM00729">
    <property type="entry name" value="Elp3"/>
    <property type="match status" value="1"/>
</dbReference>
<dbReference type="SUPFAM" id="SSF102114">
    <property type="entry name" value="Radical SAM enzymes"/>
    <property type="match status" value="1"/>
</dbReference>
<organism evidence="8 9">
    <name type="scientific">Methanococcoides seepicolus</name>
    <dbReference type="NCBI Taxonomy" id="2828780"/>
    <lineage>
        <taxon>Archaea</taxon>
        <taxon>Methanobacteriati</taxon>
        <taxon>Methanobacteriota</taxon>
        <taxon>Stenosarchaea group</taxon>
        <taxon>Methanomicrobia</taxon>
        <taxon>Methanosarcinales</taxon>
        <taxon>Methanosarcinaceae</taxon>
        <taxon>Methanococcoides</taxon>
    </lineage>
</organism>
<feature type="domain" description="Elp3/MiaA/NifB-like radical SAM core" evidence="7">
    <location>
        <begin position="41"/>
        <end position="269"/>
    </location>
</feature>
<dbReference type="NCBIfam" id="TIGR01210">
    <property type="entry name" value="archaeosine biosynthesis radical SAM protein RaSEA"/>
    <property type="match status" value="1"/>
</dbReference>